<feature type="transmembrane region" description="Helical" evidence="2">
    <location>
        <begin position="6"/>
        <end position="24"/>
    </location>
</feature>
<protein>
    <submittedName>
        <fullName evidence="3">TIGR04222 domain-containing membrane protein</fullName>
    </submittedName>
</protein>
<feature type="compositionally biased region" description="Low complexity" evidence="1">
    <location>
        <begin position="256"/>
        <end position="272"/>
    </location>
</feature>
<evidence type="ECO:0000313" key="4">
    <source>
        <dbReference type="Proteomes" id="UP000812013"/>
    </source>
</evidence>
<keyword evidence="2" id="KW-1133">Transmembrane helix</keyword>
<feature type="compositionally biased region" description="Low complexity" evidence="1">
    <location>
        <begin position="323"/>
        <end position="364"/>
    </location>
</feature>
<feature type="compositionally biased region" description="Gly residues" evidence="1">
    <location>
        <begin position="305"/>
        <end position="322"/>
    </location>
</feature>
<accession>A0ABS6Z792</accession>
<keyword evidence="4" id="KW-1185">Reference proteome</keyword>
<dbReference type="RefSeq" id="WP_219668077.1">
    <property type="nucleotide sequence ID" value="NZ_WTFF01000113.1"/>
</dbReference>
<reference evidence="3 4" key="1">
    <citation type="submission" date="2019-12" db="EMBL/GenBank/DDBJ databases">
        <title>Genome sequence of Streptomyces bambusae.</title>
        <authorList>
            <person name="Bansal K."/>
            <person name="Choksket S."/>
            <person name="Korpole S."/>
            <person name="Patil P.B."/>
        </authorList>
    </citation>
    <scope>NUCLEOTIDE SEQUENCE [LARGE SCALE GENOMIC DNA]</scope>
    <source>
        <strain evidence="3 4">SK60</strain>
    </source>
</reference>
<dbReference type="InterPro" id="IPR026467">
    <property type="entry name" value="Ser/Gly_Cys_C_dom"/>
</dbReference>
<evidence type="ECO:0000256" key="1">
    <source>
        <dbReference type="SAM" id="MobiDB-lite"/>
    </source>
</evidence>
<proteinExistence type="predicted"/>
<dbReference type="NCBIfam" id="TIGR04222">
    <property type="entry name" value="near_uncomplex"/>
    <property type="match status" value="1"/>
</dbReference>
<keyword evidence="2" id="KW-0472">Membrane</keyword>
<feature type="transmembrane region" description="Helical" evidence="2">
    <location>
        <begin position="143"/>
        <end position="165"/>
    </location>
</feature>
<dbReference type="EMBL" id="WTFF01000113">
    <property type="protein sequence ID" value="MBW5483612.1"/>
    <property type="molecule type" value="Genomic_DNA"/>
</dbReference>
<name>A0ABS6Z792_9ACTN</name>
<feature type="region of interest" description="Disordered" evidence="1">
    <location>
        <begin position="305"/>
        <end position="364"/>
    </location>
</feature>
<gene>
    <name evidence="3" type="ORF">GPJ59_17410</name>
</gene>
<feature type="region of interest" description="Disordered" evidence="1">
    <location>
        <begin position="256"/>
        <end position="279"/>
    </location>
</feature>
<evidence type="ECO:0000256" key="2">
    <source>
        <dbReference type="SAM" id="Phobius"/>
    </source>
</evidence>
<comment type="caution">
    <text evidence="3">The sequence shown here is derived from an EMBL/GenBank/DDBJ whole genome shotgun (WGS) entry which is preliminary data.</text>
</comment>
<keyword evidence="2" id="KW-0812">Transmembrane</keyword>
<evidence type="ECO:0000313" key="3">
    <source>
        <dbReference type="EMBL" id="MBW5483612.1"/>
    </source>
</evidence>
<feature type="transmembrane region" description="Helical" evidence="2">
    <location>
        <begin position="177"/>
        <end position="197"/>
    </location>
</feature>
<organism evidence="3 4">
    <name type="scientific">Streptomyces bambusae</name>
    <dbReference type="NCBI Taxonomy" id="1550616"/>
    <lineage>
        <taxon>Bacteria</taxon>
        <taxon>Bacillati</taxon>
        <taxon>Actinomycetota</taxon>
        <taxon>Actinomycetes</taxon>
        <taxon>Kitasatosporales</taxon>
        <taxon>Streptomycetaceae</taxon>
        <taxon>Streptomyces</taxon>
    </lineage>
</organism>
<sequence length="364" mass="36232">MSVLAVLVWFAVIGSSVALGRGVVRQRPGARVVAPRLHDLSEAAFVAGGPGRVVDTALVSLLGDGRLVVGGPGIVRMRPGARAADPAEQAVLHACHAASSGALHMVRYEAMLHPAVQEIGDGLAARSLIAPPGSGRRWRRWGVAQAVICGVMIPVSFILTVVQFAVDTQVHGGPMPFVVLVIPVLAGGTYVGALYAARARGRATPAGMRALRRVRRVHLNDSTPHVQVALYGLRGLQDPVLREQLVQAARYTPGVAAASSPSHTRSRTSSTSSGGGTADDGVEFVPVVWCASVDGGGAGGCGSTSEGGAGGSGGSGGSGGCASGSSCSAGSGSSCSSSSSSSWSSSSSCGSSSSGSSCGSSSSS</sequence>
<dbReference type="Proteomes" id="UP000812013">
    <property type="component" value="Unassembled WGS sequence"/>
</dbReference>